<dbReference type="Gene3D" id="2.30.29.30">
    <property type="entry name" value="Pleckstrin-homology domain (PH domain)/Phosphotyrosine-binding domain (PTB)"/>
    <property type="match status" value="1"/>
</dbReference>
<dbReference type="InterPro" id="IPR001849">
    <property type="entry name" value="PH_domain"/>
</dbReference>
<proteinExistence type="predicted"/>
<dbReference type="Pfam" id="PF01412">
    <property type="entry name" value="ArfGap"/>
    <property type="match status" value="1"/>
</dbReference>
<name>A0AAV7JDD5_9METZ</name>
<feature type="domain" description="Arf-GAP" evidence="3">
    <location>
        <begin position="4"/>
        <end position="128"/>
    </location>
</feature>
<keyword evidence="1" id="KW-0863">Zinc-finger</keyword>
<dbReference type="Pfam" id="PF00169">
    <property type="entry name" value="PH"/>
    <property type="match status" value="1"/>
</dbReference>
<dbReference type="AlphaFoldDB" id="A0AAV7JDD5"/>
<dbReference type="Gene3D" id="1.10.220.150">
    <property type="entry name" value="Arf GTPase activating protein"/>
    <property type="match status" value="1"/>
</dbReference>
<dbReference type="InterPro" id="IPR038508">
    <property type="entry name" value="ArfGAP_dom_sf"/>
</dbReference>
<dbReference type="SMART" id="SM00105">
    <property type="entry name" value="ArfGap"/>
    <property type="match status" value="1"/>
</dbReference>
<keyword evidence="1" id="KW-0479">Metal-binding</keyword>
<dbReference type="PROSITE" id="PS50003">
    <property type="entry name" value="PH_DOMAIN"/>
    <property type="match status" value="1"/>
</dbReference>
<reference evidence="4 5" key="1">
    <citation type="journal article" date="2023" name="BMC Biol.">
        <title>The compact genome of the sponge Oopsacas minuta (Hexactinellida) is lacking key metazoan core genes.</title>
        <authorList>
            <person name="Santini S."/>
            <person name="Schenkelaars Q."/>
            <person name="Jourda C."/>
            <person name="Duchesne M."/>
            <person name="Belahbib H."/>
            <person name="Rocher C."/>
            <person name="Selva M."/>
            <person name="Riesgo A."/>
            <person name="Vervoort M."/>
            <person name="Leys S.P."/>
            <person name="Kodjabachian L."/>
            <person name="Le Bivic A."/>
            <person name="Borchiellini C."/>
            <person name="Claverie J.M."/>
            <person name="Renard E."/>
        </authorList>
    </citation>
    <scope>NUCLEOTIDE SEQUENCE [LARGE SCALE GENOMIC DNA]</scope>
    <source>
        <strain evidence="4">SPO-2</strain>
    </source>
</reference>
<organism evidence="4 5">
    <name type="scientific">Oopsacas minuta</name>
    <dbReference type="NCBI Taxonomy" id="111878"/>
    <lineage>
        <taxon>Eukaryota</taxon>
        <taxon>Metazoa</taxon>
        <taxon>Porifera</taxon>
        <taxon>Hexactinellida</taxon>
        <taxon>Hexasterophora</taxon>
        <taxon>Lyssacinosida</taxon>
        <taxon>Leucopsacidae</taxon>
        <taxon>Oopsacas</taxon>
    </lineage>
</organism>
<evidence type="ECO:0000256" key="1">
    <source>
        <dbReference type="PROSITE-ProRule" id="PRU00288"/>
    </source>
</evidence>
<dbReference type="InterPro" id="IPR011993">
    <property type="entry name" value="PH-like_dom_sf"/>
</dbReference>
<dbReference type="EMBL" id="JAKMXF010000354">
    <property type="protein sequence ID" value="KAI6646586.1"/>
    <property type="molecule type" value="Genomic_DNA"/>
</dbReference>
<evidence type="ECO:0000259" key="3">
    <source>
        <dbReference type="PROSITE" id="PS50115"/>
    </source>
</evidence>
<dbReference type="InterPro" id="IPR052589">
    <property type="entry name" value="Arf-GAP_dual-PH_domain"/>
</dbReference>
<evidence type="ECO:0000313" key="4">
    <source>
        <dbReference type="EMBL" id="KAI6646586.1"/>
    </source>
</evidence>
<dbReference type="GO" id="GO:0005886">
    <property type="term" value="C:plasma membrane"/>
    <property type="evidence" value="ECO:0007669"/>
    <property type="project" value="TreeGrafter"/>
</dbReference>
<dbReference type="SUPFAM" id="SSF50729">
    <property type="entry name" value="PH domain-like"/>
    <property type="match status" value="2"/>
</dbReference>
<dbReference type="PANTHER" id="PTHR46021:SF2">
    <property type="entry name" value="ARF-GAP WITH DUAL PH DOMAIN-CONTAINING PROTEIN 1"/>
    <property type="match status" value="1"/>
</dbReference>
<dbReference type="InterPro" id="IPR001164">
    <property type="entry name" value="ArfGAP_dom"/>
</dbReference>
<protein>
    <submittedName>
        <fullName evidence="4">Arf-GAP with dual PH domain-containing 2-like protein</fullName>
    </submittedName>
</protein>
<dbReference type="GO" id="GO:0008270">
    <property type="term" value="F:zinc ion binding"/>
    <property type="evidence" value="ECO:0007669"/>
    <property type="project" value="UniProtKB-KW"/>
</dbReference>
<accession>A0AAV7JDD5</accession>
<dbReference type="GO" id="GO:0005737">
    <property type="term" value="C:cytoplasm"/>
    <property type="evidence" value="ECO:0007669"/>
    <property type="project" value="TreeGrafter"/>
</dbReference>
<dbReference type="PANTHER" id="PTHR46021">
    <property type="entry name" value="ARF-GAP WITH DUAL PH DOMAIN-CONTAINING PROTEIN 1-LIKE PROTEIN"/>
    <property type="match status" value="1"/>
</dbReference>
<dbReference type="GO" id="GO:0005096">
    <property type="term" value="F:GTPase activator activity"/>
    <property type="evidence" value="ECO:0007669"/>
    <property type="project" value="InterPro"/>
</dbReference>
<gene>
    <name evidence="4" type="ORF">LOD99_12707</name>
</gene>
<dbReference type="InterPro" id="IPR037278">
    <property type="entry name" value="ARFGAP/RecO"/>
</dbReference>
<dbReference type="GO" id="GO:0005547">
    <property type="term" value="F:phosphatidylinositol-3,4,5-trisphosphate binding"/>
    <property type="evidence" value="ECO:0007669"/>
    <property type="project" value="TreeGrafter"/>
</dbReference>
<dbReference type="PROSITE" id="PS50115">
    <property type="entry name" value="ARFGAP"/>
    <property type="match status" value="1"/>
</dbReference>
<dbReference type="SMART" id="SM00233">
    <property type="entry name" value="PH"/>
    <property type="match status" value="2"/>
</dbReference>
<feature type="domain" description="PH" evidence="2">
    <location>
        <begin position="309"/>
        <end position="413"/>
    </location>
</feature>
<keyword evidence="1" id="KW-0862">Zinc</keyword>
<comment type="caution">
    <text evidence="4">The sequence shown here is derived from an EMBL/GenBank/DDBJ whole genome shotgun (WGS) entry which is preliminary data.</text>
</comment>
<dbReference type="Proteomes" id="UP001165289">
    <property type="component" value="Unassembled WGS sequence"/>
</dbReference>
<keyword evidence="5" id="KW-1185">Reference proteome</keyword>
<evidence type="ECO:0000259" key="2">
    <source>
        <dbReference type="PROSITE" id="PS50003"/>
    </source>
</evidence>
<dbReference type="SUPFAM" id="SSF57863">
    <property type="entry name" value="ArfGap/RecO-like zinc finger"/>
    <property type="match status" value="1"/>
</dbReference>
<evidence type="ECO:0000313" key="5">
    <source>
        <dbReference type="Proteomes" id="UP001165289"/>
    </source>
</evidence>
<sequence>MAFIESESELQSLEDNHLCADCNTNNPTHCDVEYGVLLCGQCGLAHKDMKGNINHEIKILEDDQLTQKDIRSVLDRGGNKQINDEFEKFLPSSYTKSLAQINMFIRRQYIKRKYASRGFAFEDYANTLNDSRRIGILSKRSEVSDNEWNLQYIVLDRDRQVIECLLKGGAFEPEEVIPLASAEVFIEKLEANEGAVEEHCIRISWEKEKYGKSLRGADSQKIISANLSSSTRWKERVIKHIFLTSGQEEEIFEWYCCILIAQGAIPRSKQRIHIPKPNQQKLTMSKSAPTIEIKLPSRINTEIISAAPIFFKTGRLWKSGPDKLNGWKERWFTLYDNHLVYSRSKLFPFASGEFHVGTSIDGYKVEKGHMKYTRSPPNDFTFTVTTPWRNYCLCAETAQERDEWVEQVNKMLHRNNSTMLLRSREFNVEKDNGSRKACCSNLINVFS</sequence>